<accession>A0A1B0G7I0</accession>
<evidence type="ECO:0000313" key="2">
    <source>
        <dbReference type="Proteomes" id="UP000092444"/>
    </source>
</evidence>
<sequence length="379" mass="42842">MTRQIDHIRCGGLANILPAENEYDYMEDYLAVVKKDNWPQSTCDILDKFLMDADAAKADLCVVQNSTSAIDEHAKRKVEDWRARNKRQSDLIDVASIAESSISREMTADDVAFDDSVSAKNFNSSDDGRKVNVGITNYIGKAGTLAKIKVAEDKLKWPGDEHFKVKIEINRDENSSPDLTNVCMRTENLLRLRTKYAHLEEDCSNDVSTSISLVASHASSISSRSQQLMELREKYKEHESSLTTLSLGQTYALGIIDHKKTLDAKMDESNSQRLRTAVHSPSLLKDQKCKPSDQTNSITHYEPTKSTRKCAIGGSEDEKKKHFHGMSYTTLSVTNDDKENVEQESIKMESEEELIKSYKLKCPREVNPMNIKKVHRMKV</sequence>
<evidence type="ECO:0000313" key="1">
    <source>
        <dbReference type="EnsemblMetazoa" id="GMOY009273-PA"/>
    </source>
</evidence>
<keyword evidence="2" id="KW-1185">Reference proteome</keyword>
<reference evidence="1" key="1">
    <citation type="submission" date="2020-05" db="UniProtKB">
        <authorList>
            <consortium name="EnsemblMetazoa"/>
        </authorList>
    </citation>
    <scope>IDENTIFICATION</scope>
    <source>
        <strain evidence="1">Yale</strain>
    </source>
</reference>
<organism evidence="1 2">
    <name type="scientific">Glossina morsitans morsitans</name>
    <name type="common">Savannah tsetse fly</name>
    <dbReference type="NCBI Taxonomy" id="37546"/>
    <lineage>
        <taxon>Eukaryota</taxon>
        <taxon>Metazoa</taxon>
        <taxon>Ecdysozoa</taxon>
        <taxon>Arthropoda</taxon>
        <taxon>Hexapoda</taxon>
        <taxon>Insecta</taxon>
        <taxon>Pterygota</taxon>
        <taxon>Neoptera</taxon>
        <taxon>Endopterygota</taxon>
        <taxon>Diptera</taxon>
        <taxon>Brachycera</taxon>
        <taxon>Muscomorpha</taxon>
        <taxon>Hippoboscoidea</taxon>
        <taxon>Glossinidae</taxon>
        <taxon>Glossina</taxon>
    </lineage>
</organism>
<dbReference type="EnsemblMetazoa" id="GMOY009273-RA">
    <property type="protein sequence ID" value="GMOY009273-PA"/>
    <property type="gene ID" value="GMOY009273"/>
</dbReference>
<protein>
    <submittedName>
        <fullName evidence="1">Uncharacterized protein</fullName>
    </submittedName>
</protein>
<dbReference type="EMBL" id="CCAG010007665">
    <property type="status" value="NOT_ANNOTATED_CDS"/>
    <property type="molecule type" value="Genomic_DNA"/>
</dbReference>
<name>A0A1B0G7I0_GLOMM</name>
<dbReference type="VEuPathDB" id="VectorBase:GMOY009273"/>
<dbReference type="AlphaFoldDB" id="A0A1B0G7I0"/>
<dbReference type="STRING" id="37546.A0A1B0G7I0"/>
<dbReference type="Proteomes" id="UP000092444">
    <property type="component" value="Unassembled WGS sequence"/>
</dbReference>
<proteinExistence type="predicted"/>